<dbReference type="AlphaFoldDB" id="A0A2P8DTS8"/>
<dbReference type="NCBIfam" id="NF004796">
    <property type="entry name" value="PRK06144.1"/>
    <property type="match status" value="1"/>
</dbReference>
<dbReference type="Gene3D" id="3.90.226.10">
    <property type="entry name" value="2-enoyl-CoA Hydratase, Chain A, domain 1"/>
    <property type="match status" value="1"/>
</dbReference>
<dbReference type="RefSeq" id="WP_106580824.1">
    <property type="nucleotide sequence ID" value="NZ_PYGA01000001.1"/>
</dbReference>
<protein>
    <submittedName>
        <fullName evidence="1">Enoyl-CoA hydratase/carnithine racemase</fullName>
    </submittedName>
</protein>
<dbReference type="Proteomes" id="UP000240542">
    <property type="component" value="Unassembled WGS sequence"/>
</dbReference>
<dbReference type="EMBL" id="PYGA01000001">
    <property type="protein sequence ID" value="PSL00621.1"/>
    <property type="molecule type" value="Genomic_DNA"/>
</dbReference>
<dbReference type="InterPro" id="IPR001753">
    <property type="entry name" value="Enoyl-CoA_hydra/iso"/>
</dbReference>
<evidence type="ECO:0000313" key="1">
    <source>
        <dbReference type="EMBL" id="PSL00621.1"/>
    </source>
</evidence>
<keyword evidence="2" id="KW-1185">Reference proteome</keyword>
<dbReference type="PANTHER" id="PTHR11941">
    <property type="entry name" value="ENOYL-COA HYDRATASE-RELATED"/>
    <property type="match status" value="1"/>
</dbReference>
<comment type="caution">
    <text evidence="1">The sequence shown here is derived from an EMBL/GenBank/DDBJ whole genome shotgun (WGS) entry which is preliminary data.</text>
</comment>
<organism evidence="1 2">
    <name type="scientific">Murinocardiopsis flavida</name>
    <dbReference type="NCBI Taxonomy" id="645275"/>
    <lineage>
        <taxon>Bacteria</taxon>
        <taxon>Bacillati</taxon>
        <taxon>Actinomycetota</taxon>
        <taxon>Actinomycetes</taxon>
        <taxon>Streptosporangiales</taxon>
        <taxon>Nocardiopsidaceae</taxon>
        <taxon>Murinocardiopsis</taxon>
    </lineage>
</organism>
<evidence type="ECO:0000313" key="2">
    <source>
        <dbReference type="Proteomes" id="UP000240542"/>
    </source>
</evidence>
<gene>
    <name evidence="1" type="ORF">CLV63_10195</name>
</gene>
<sequence length="268" mass="28295">MTARSTPESAPDTAELLVERGDGVLTVTFNRPDARNAMTWAMYEGLYAACELADGDPGIRAMVLRGSGTKAFVAGTDIGQFAEFTSGSDGVAYEARITRVVNRLEDVDVPTLAAVRGYCVGGGLAIAAACDLRIGDDTARFGVPIARTLGNTLSANSLSLLVHHLGPARTLDLLLRADFLGAADAAAAGFLAEVCAPAELDDRVGAAAERLLGHAPLTMRATKELVRRMRRRLLVEDDDVVEAVFGSEDFAAAVSAFGSRTPVRWQGR</sequence>
<proteinExistence type="predicted"/>
<dbReference type="GO" id="GO:0003824">
    <property type="term" value="F:catalytic activity"/>
    <property type="evidence" value="ECO:0007669"/>
    <property type="project" value="UniProtKB-ARBA"/>
</dbReference>
<dbReference type="SUPFAM" id="SSF52096">
    <property type="entry name" value="ClpP/crotonase"/>
    <property type="match status" value="1"/>
</dbReference>
<dbReference type="InterPro" id="IPR029045">
    <property type="entry name" value="ClpP/crotonase-like_dom_sf"/>
</dbReference>
<dbReference type="CDD" id="cd06558">
    <property type="entry name" value="crotonase-like"/>
    <property type="match status" value="1"/>
</dbReference>
<dbReference type="PANTHER" id="PTHR11941:SF54">
    <property type="entry name" value="ENOYL-COA HYDRATASE, MITOCHONDRIAL"/>
    <property type="match status" value="1"/>
</dbReference>
<dbReference type="Pfam" id="PF00378">
    <property type="entry name" value="ECH_1"/>
    <property type="match status" value="1"/>
</dbReference>
<accession>A0A2P8DTS8</accession>
<reference evidence="1 2" key="1">
    <citation type="submission" date="2018-03" db="EMBL/GenBank/DDBJ databases">
        <title>Genomic Encyclopedia of Archaeal and Bacterial Type Strains, Phase II (KMG-II): from individual species to whole genera.</title>
        <authorList>
            <person name="Goeker M."/>
        </authorList>
    </citation>
    <scope>NUCLEOTIDE SEQUENCE [LARGE SCALE GENOMIC DNA]</scope>
    <source>
        <strain evidence="1 2">DSM 45312</strain>
    </source>
</reference>
<name>A0A2P8DTS8_9ACTN</name>
<dbReference type="OrthoDB" id="4608673at2"/>
<dbReference type="GO" id="GO:0006635">
    <property type="term" value="P:fatty acid beta-oxidation"/>
    <property type="evidence" value="ECO:0007669"/>
    <property type="project" value="TreeGrafter"/>
</dbReference>